<dbReference type="PROSITE" id="PS50525">
    <property type="entry name" value="RDRP_SSRNA_NEG_SEG"/>
    <property type="match status" value="1"/>
</dbReference>
<dbReference type="GO" id="GO:0003968">
    <property type="term" value="F:RNA-directed RNA polymerase activity"/>
    <property type="evidence" value="ECO:0007669"/>
    <property type="project" value="UniProtKB-KW"/>
</dbReference>
<evidence type="ECO:0000256" key="1">
    <source>
        <dbReference type="ARBA" id="ARBA00012494"/>
    </source>
</evidence>
<evidence type="ECO:0000256" key="6">
    <source>
        <dbReference type="ARBA" id="ARBA00030285"/>
    </source>
</evidence>
<evidence type="ECO:0000256" key="9">
    <source>
        <dbReference type="ARBA" id="ARBA00034123"/>
    </source>
</evidence>
<name>A0AA96K8V0_9VIRU</name>
<dbReference type="GO" id="GO:0016787">
    <property type="term" value="F:hydrolase activity"/>
    <property type="evidence" value="ECO:0007669"/>
    <property type="project" value="UniProtKB-KW"/>
</dbReference>
<keyword evidence="4" id="KW-0378">Hydrolase</keyword>
<evidence type="ECO:0000313" key="11">
    <source>
        <dbReference type="EMBL" id="WNM95037.1"/>
    </source>
</evidence>
<dbReference type="InterPro" id="IPR007099">
    <property type="entry name" value="RNA-dir_pol_NSvirus"/>
</dbReference>
<evidence type="ECO:0000256" key="7">
    <source>
        <dbReference type="ARBA" id="ARBA00030436"/>
    </source>
</evidence>
<comment type="similarity">
    <text evidence="9">Belongs to the Bunyavirales RNA polymerase family.</text>
</comment>
<protein>
    <recommendedName>
        <fullName evidence="2">RNA-directed RNA polymerase L</fullName>
        <ecNumber evidence="1">2.7.7.48</ecNumber>
    </recommendedName>
    <alternativeName>
        <fullName evidence="6">Large structural protein</fullName>
    </alternativeName>
    <alternativeName>
        <fullName evidence="8">Replicase</fullName>
    </alternativeName>
    <alternativeName>
        <fullName evidence="7">Transcriptase</fullName>
    </alternativeName>
</protein>
<dbReference type="Pfam" id="PF04196">
    <property type="entry name" value="Bunya_RdRp"/>
    <property type="match status" value="1"/>
</dbReference>
<evidence type="ECO:0000256" key="3">
    <source>
        <dbReference type="ARBA" id="ARBA00022679"/>
    </source>
</evidence>
<reference evidence="11" key="1">
    <citation type="submission" date="2023-06" db="EMBL/GenBank/DDBJ databases">
        <title>Mycovirome of Diapothe helianthi and D. gulyae, causal agents of Phomopsis stem canker of sunflower, sheds light on interspecieces transmission.</title>
        <authorList>
            <person name="Wu C.-F."/>
            <person name="Zellner W."/>
            <person name="Kontz B."/>
            <person name="Kashyap R."/>
            <person name="Mathew F."/>
            <person name="Marzano S.-Y.L."/>
        </authorList>
    </citation>
    <scope>NUCLEOTIDE SEQUENCE</scope>
    <source>
        <strain evidence="11">Dg6</strain>
    </source>
</reference>
<evidence type="ECO:0000256" key="2">
    <source>
        <dbReference type="ARBA" id="ARBA00018602"/>
    </source>
</evidence>
<evidence type="ECO:0000259" key="10">
    <source>
        <dbReference type="PROSITE" id="PS50525"/>
    </source>
</evidence>
<evidence type="ECO:0000256" key="4">
    <source>
        <dbReference type="ARBA" id="ARBA00022801"/>
    </source>
</evidence>
<dbReference type="InterPro" id="IPR007322">
    <property type="entry name" value="RNA_pol_bunyavir"/>
</dbReference>
<evidence type="ECO:0000256" key="8">
    <source>
        <dbReference type="ARBA" id="ARBA00031012"/>
    </source>
</evidence>
<proteinExistence type="inferred from homology"/>
<keyword evidence="11" id="KW-0548">Nucleotidyltransferase</keyword>
<organism evidence="11">
    <name type="scientific">Diaporthe gulyae goukovirus 1</name>
    <dbReference type="NCBI Taxonomy" id="3077423"/>
    <lineage>
        <taxon>Viruses</taxon>
        <taxon>Riboviria</taxon>
        <taxon>Orthornavirae</taxon>
        <taxon>Negarnaviricota</taxon>
        <taxon>Polyploviricotina</taxon>
        <taxon>Bunyaviricetes</taxon>
        <taxon>Hareavirales</taxon>
        <taxon>Phenuiviridae</taxon>
        <taxon>Goukovirus</taxon>
    </lineage>
</organism>
<sequence length="2134" mass="245216">MDWNVLNEPRTFKEDFDVQLSQSQVIHMGQNFWTHYQGQTQRVGEIVIENDLEKDYISITYEDTYKYFSSGELVHLGSSTFRLHRDPKHLASFRHDFVFNQLGATDYPLRDILCDFGTSMVTPDYHVSTPESRHIVEFSTTLFDNHAKTSALYKVQKYALSIFEIRNYMSTQEQFDAIETVSFDVVTVSLQTVVSTLNLSDAVVDYLCHMMAVAEVIIARLMDDHHIDTTSYENKTQWFLEVRDSFNKVQMTETDTFLTTADKARYDDYKVDTFIFMEALKKEYVDSWETVTKLCVEKPEERIKECLDSIKKYKSKIRNLDSHEPLRTDVSNIIQLPFWVVNSASSQQDFKFDLFSLKDDPELEVRIWWKGIQDIRNHGVERFPELCPDYDDKFKSFCMDNESVELVNKRFYHKVYIDCPDDEKRQLAVQGIGGKSMALDPEVQQNKRRKQIGYSLDTPIGDISSLIEDVSNLLKPVQRSPHQKCSESLIWDAIHLTTNEETLNQYATKNLMEWIRSITSTRYYALFDLMSAIGFQLLVALRQNVSEGEFRIHKINNYPVYLLIKPTNAVSHIFYSLLVRKTDLNLLDSICRHHKTVFRKTFEWNDYIVTEFSSLNADKLVNICRAGPFSVANLFNWMRYHGMNLEDFETLKLSRKMDYALTDAMFTMLTLLHDKSQTEEMLTLFRYASMEAFRKVGQPNPYKILSKMPTVLRGRLSVFIANRLLNEVEQLTRTPYSLILLADQTTRWVGLRNPYTNTPVNSASHLIELYYLGYVTNKNETSQTNSCSKLVAKILKTEKQVHEDKFNKEWLKGKIKGEDEDIPEHGWDSNFLAASAKFVCEEQIKKTPSFLKVVENDILYEIAKNTFEELSTLKASAFFTKDKMEIKDLTYNETRKKVIEKILELYPDWEEHPVGMMSFLLDSIEAKGGMFVDIFKKSQHGGTREIYVLDILTRMSQAILESIARGVCRQFPSETMTHPNQKLATPLRHGRIVANMKKQNNVKVLNLNTSSDMKNWNNLQAVAKFYLLLKPFIPEYMLDFVFRVLRLFPGRKVMLPLDLIKIIVGTKPFVTNDPVIKELRSIYMGAGDTAWYKQGDTYLTLLTGMMQGICHYCSSLAHTVKNYVGDHFFKVMTSRLPKFKTMGIILQTDFLQSSDDTAFMVTGSIIRRTGDTDSEYLQKLFYLKALLARYSIFQIKLNKYFGFVLSEEKSTINSPNVVEFNSEYFFGDSLYKPTFKFMSASISLPEKETLTEMQEQNANLVADLVQAGAPLFQAFVTEFSQALLYYHFLGSSTNRMFHEIVPYLTVIKDPGCGYYLMGSPLTSSLCGFQGLLYKAASKSTYLSSRLSQAISQGGLTTTSSGCLVSGITIQHGDRAKWRKLLKRCEASIKFDWRQEIEKEPELLWVDSKKKSDQATRIMTKVVNPGVTESVSKNYGFSKVAAQAAYVVSHECISTSSAWMVSEELRGKKRSLLQILVEQEPVLARPLTHDQMNTMFPFFLDYERIFSDSEQLYNKPMVAWPQSNAKKRAVVKIAEGIETSTTFLGDMVRRKWGFGDRTGLSTTLFNKEWSKLTQAIPWLRDTLRQTREETKTIFGSHIEMFNFLTKRKKPIRYMNITAAPLKVRHGESGVVSVMRRLCWVGGYLMEEQGDEMMMGTQSYTNHMAAMLSTMPNRNDITELAYSCFIQTAADSFEKAEPKYTGPDISQITHYHKPLYIMVKYLIEGDLDDLLGEIEIHKAGVLGGWTQRQHSSIDPDTGRPQYGGYGTWKGVIGELKVILYVRSTIVEKIEVNDLFKLKAEIGRFQLLFKEMKLAPLNVVSEYRGQLSYTPAHILGEAGRAGTPIFQLSSSYTKPKVIISNTGIKIGHGALRLEGDMSISVIDNMNEEIMGPRERVTLLRYKPVSSDVNATRHQLHPINEELTQGYRLNWLTFTSLPVEQAVQNILVLNRSSRSRKYTDNVYEKHLDQLRTIFRARVSRERVSRNEVPEVDNGPCFNERELDAAADFMNLLGDVDEDEVGGAILVNVLEEDINAGEYFTAEELTSEEILSQFEALNDMLLAQQELVMKDLVVEHIHPLLDTFISHLFGTDLNFWDHLQQGLISNLFPVHVQEAVKILCKKELRALQPEVVEIGGDWE</sequence>
<dbReference type="Pfam" id="PF15518">
    <property type="entry name" value="L_protein_N"/>
    <property type="match status" value="1"/>
</dbReference>
<dbReference type="GO" id="GO:0039694">
    <property type="term" value="P:viral RNA genome replication"/>
    <property type="evidence" value="ECO:0007669"/>
    <property type="project" value="InterPro"/>
</dbReference>
<accession>A0AA96K8V0</accession>
<keyword evidence="5" id="KW-0460">Magnesium</keyword>
<feature type="domain" description="RdRp catalytic" evidence="10">
    <location>
        <begin position="996"/>
        <end position="1198"/>
    </location>
</feature>
<evidence type="ECO:0000256" key="5">
    <source>
        <dbReference type="ARBA" id="ARBA00022842"/>
    </source>
</evidence>
<keyword evidence="3" id="KW-0808">Transferase</keyword>
<dbReference type="EC" id="2.7.7.48" evidence="1"/>
<dbReference type="GO" id="GO:0006351">
    <property type="term" value="P:DNA-templated transcription"/>
    <property type="evidence" value="ECO:0007669"/>
    <property type="project" value="InterPro"/>
</dbReference>
<keyword evidence="11" id="KW-0696">RNA-directed RNA polymerase</keyword>
<dbReference type="EMBL" id="OR224974">
    <property type="protein sequence ID" value="WNM95037.1"/>
    <property type="molecule type" value="Genomic_RNA"/>
</dbReference>
<dbReference type="InterPro" id="IPR029124">
    <property type="entry name" value="L_protein_N"/>
</dbReference>